<protein>
    <submittedName>
        <fullName evidence="2">Uncharacterized protein</fullName>
    </submittedName>
</protein>
<dbReference type="AlphaFoldDB" id="A0A9P8IJM6"/>
<feature type="transmembrane region" description="Helical" evidence="1">
    <location>
        <begin position="304"/>
        <end position="322"/>
    </location>
</feature>
<dbReference type="Proteomes" id="UP000750711">
    <property type="component" value="Unassembled WGS sequence"/>
</dbReference>
<evidence type="ECO:0000313" key="2">
    <source>
        <dbReference type="EMBL" id="KAH0551588.1"/>
    </source>
</evidence>
<keyword evidence="1" id="KW-0472">Membrane</keyword>
<name>A0A9P8IJM6_9PEZI</name>
<gene>
    <name evidence="2" type="ORF">GP486_007195</name>
</gene>
<feature type="transmembrane region" description="Helical" evidence="1">
    <location>
        <begin position="55"/>
        <end position="77"/>
    </location>
</feature>
<keyword evidence="3" id="KW-1185">Reference proteome</keyword>
<accession>A0A9P8IJM6</accession>
<comment type="caution">
    <text evidence="2">The sequence shown here is derived from an EMBL/GenBank/DDBJ whole genome shotgun (WGS) entry which is preliminary data.</text>
</comment>
<keyword evidence="1" id="KW-0812">Transmembrane</keyword>
<sequence length="406" mass="44321">MTPILTTLVPRSFDPLQAAVEFRAQWIRPSDVFSVLLILGGDVVARALAQVAGSGLSTVAFSFGWATYAISALVSAVGENKLMVLSPDCRCKVINGKSGYAKDNSSWIIARIVRDYDHWRHPDVEAKMTEVLKKRQKQLKLKDPNAKLPPIAGLIVSIYEPSRTVKAGTVKRDSVYWIGIPVMVVQLGIAAIPCGLFGDWGIFIITTCGIVLSLTTGLLPQWKKEKWACRSNTKHSFILTRGNGSQHAIVVLGDGHGFCLEDLASGQGNVMVKTDTQTRIALLALATLWTLLLITAAGLKANSWFLLAVGGIGILQNIYVAGAQRKPENFGVPLDYRDVIGDPSAMETLFQVEEKYEGVGRSMLGEFFPGCLRENEYLRWEALKNTRTEAEEKSGRRSDAGNGLVG</sequence>
<dbReference type="EMBL" id="JAGHQM010001904">
    <property type="protein sequence ID" value="KAH0551588.1"/>
    <property type="molecule type" value="Genomic_DNA"/>
</dbReference>
<feature type="transmembrane region" description="Helical" evidence="1">
    <location>
        <begin position="175"/>
        <end position="194"/>
    </location>
</feature>
<evidence type="ECO:0000256" key="1">
    <source>
        <dbReference type="SAM" id="Phobius"/>
    </source>
</evidence>
<evidence type="ECO:0000313" key="3">
    <source>
        <dbReference type="Proteomes" id="UP000750711"/>
    </source>
</evidence>
<organism evidence="2 3">
    <name type="scientific">Trichoglossum hirsutum</name>
    <dbReference type="NCBI Taxonomy" id="265104"/>
    <lineage>
        <taxon>Eukaryota</taxon>
        <taxon>Fungi</taxon>
        <taxon>Dikarya</taxon>
        <taxon>Ascomycota</taxon>
        <taxon>Pezizomycotina</taxon>
        <taxon>Geoglossomycetes</taxon>
        <taxon>Geoglossales</taxon>
        <taxon>Geoglossaceae</taxon>
        <taxon>Trichoglossum</taxon>
    </lineage>
</organism>
<feature type="transmembrane region" description="Helical" evidence="1">
    <location>
        <begin position="280"/>
        <end position="298"/>
    </location>
</feature>
<keyword evidence="1" id="KW-1133">Transmembrane helix</keyword>
<reference evidence="2" key="1">
    <citation type="submission" date="2021-03" db="EMBL/GenBank/DDBJ databases">
        <title>Comparative genomics and phylogenomic investigation of the class Geoglossomycetes provide insights into ecological specialization and systematics.</title>
        <authorList>
            <person name="Melie T."/>
            <person name="Pirro S."/>
            <person name="Miller A.N."/>
            <person name="Quandt A."/>
        </authorList>
    </citation>
    <scope>NUCLEOTIDE SEQUENCE</scope>
    <source>
        <strain evidence="2">CAQ_001_2017</strain>
    </source>
</reference>
<proteinExistence type="predicted"/>
<feature type="transmembrane region" description="Helical" evidence="1">
    <location>
        <begin position="200"/>
        <end position="220"/>
    </location>
</feature>